<dbReference type="GeneID" id="76835787"/>
<name>A0A9X9S380_METOG</name>
<reference evidence="2" key="1">
    <citation type="submission" date="2022-11" db="EMBL/GenBank/DDBJ databases">
        <title>Complete genome sequence of Methanogenium organophilum DSM 3596.</title>
        <authorList>
            <person name="Chen S.-C."/>
            <person name="Lai S.-J."/>
            <person name="You Y.-T."/>
        </authorList>
    </citation>
    <scope>NUCLEOTIDE SEQUENCE</scope>
    <source>
        <strain evidence="2">DSM 3596</strain>
    </source>
</reference>
<dbReference type="AlphaFoldDB" id="A0A9X9S380"/>
<dbReference type="PANTHER" id="PTHR42754:SF1">
    <property type="entry name" value="LIPOPROTEIN"/>
    <property type="match status" value="1"/>
</dbReference>
<evidence type="ECO:0000313" key="2">
    <source>
        <dbReference type="EMBL" id="WAI01079.1"/>
    </source>
</evidence>
<keyword evidence="1" id="KW-0472">Membrane</keyword>
<organism evidence="2 3">
    <name type="scientific">Methanogenium organophilum</name>
    <dbReference type="NCBI Taxonomy" id="2199"/>
    <lineage>
        <taxon>Archaea</taxon>
        <taxon>Methanobacteriati</taxon>
        <taxon>Methanobacteriota</taxon>
        <taxon>Stenosarchaea group</taxon>
        <taxon>Methanomicrobia</taxon>
        <taxon>Methanomicrobiales</taxon>
        <taxon>Methanomicrobiaceae</taxon>
        <taxon>Methanogenium</taxon>
    </lineage>
</organism>
<dbReference type="PANTHER" id="PTHR42754">
    <property type="entry name" value="ENDOGLUCANASE"/>
    <property type="match status" value="1"/>
</dbReference>
<protein>
    <submittedName>
        <fullName evidence="2">Uncharacterized protein</fullName>
    </submittedName>
</protein>
<accession>A0A9X9S380</accession>
<evidence type="ECO:0000256" key="1">
    <source>
        <dbReference type="SAM" id="Phobius"/>
    </source>
</evidence>
<evidence type="ECO:0000313" key="3">
    <source>
        <dbReference type="Proteomes" id="UP001163096"/>
    </source>
</evidence>
<dbReference type="KEGG" id="mou:OU421_11755"/>
<feature type="transmembrane region" description="Helical" evidence="1">
    <location>
        <begin position="12"/>
        <end position="30"/>
    </location>
</feature>
<dbReference type="SUPFAM" id="SSF50998">
    <property type="entry name" value="Quinoprotein alcohol dehydrogenase-like"/>
    <property type="match status" value="1"/>
</dbReference>
<dbReference type="RefSeq" id="WP_268186293.1">
    <property type="nucleotide sequence ID" value="NZ_CP113361.1"/>
</dbReference>
<dbReference type="InterPro" id="IPR011047">
    <property type="entry name" value="Quinoprotein_ADH-like_sf"/>
</dbReference>
<gene>
    <name evidence="2" type="ORF">OU421_11755</name>
</gene>
<dbReference type="Proteomes" id="UP001163096">
    <property type="component" value="Chromosome"/>
</dbReference>
<dbReference type="EMBL" id="CP113361">
    <property type="protein sequence ID" value="WAI01079.1"/>
    <property type="molecule type" value="Genomic_DNA"/>
</dbReference>
<proteinExistence type="predicted"/>
<keyword evidence="1" id="KW-0812">Transmembrane</keyword>
<keyword evidence="3" id="KW-1185">Reference proteome</keyword>
<sequence length="378" mass="40746">MLSQDHQRIRNTATVIIVVLFILTTLFTAGCLNKRQYGTGDIITGIWILKVDADGNKQWTTIIDGDPKITGAAIIQTSDGGYAVAGTEGLIPRIFTFDAGGEAVSDIAIDTTLEWGESLVEAPGGGYVVAGHSGVLTRMDVRGNTLWNTSIDDESERGERLVLVRAPNGGYAVVGNNQSVRLDENGMTLWETAFAPDKSARTIITAPAGGFVTGGTCDAGAWVAQLNAEGDRVWNRTFSNELLTRLYIVRLSPAGTYDLIYATEQVITRGPEYSFFTETTEVSLSAKGELIAERPVQASPFIVATEDGGYAYAGYSNPKYNQLHESGHRGTPLQVVKLDNDGAVTWDKSFNIGNDRYVTSIIQTADGGFAIFGNSIYF</sequence>
<keyword evidence="1" id="KW-1133">Transmembrane helix</keyword>